<comment type="caution">
    <text evidence="3">The sequence shown here is derived from an EMBL/GenBank/DDBJ whole genome shotgun (WGS) entry which is preliminary data.</text>
</comment>
<keyword evidence="4" id="KW-1185">Reference proteome</keyword>
<dbReference type="AlphaFoldDB" id="A0A835GK77"/>
<dbReference type="EMBL" id="JACKWZ010000045">
    <property type="protein sequence ID" value="KAF9419274.1"/>
    <property type="molecule type" value="Genomic_DNA"/>
</dbReference>
<evidence type="ECO:0000313" key="4">
    <source>
        <dbReference type="Proteomes" id="UP000648187"/>
    </source>
</evidence>
<feature type="compositionally biased region" description="Polar residues" evidence="1">
    <location>
        <begin position="103"/>
        <end position="114"/>
    </location>
</feature>
<feature type="domain" description="Kazal-like" evidence="2">
    <location>
        <begin position="7"/>
        <end position="70"/>
    </location>
</feature>
<name>A0A835GK77_SPOEX</name>
<dbReference type="Gene3D" id="3.30.60.30">
    <property type="match status" value="1"/>
</dbReference>
<organism evidence="3 4">
    <name type="scientific">Spodoptera exigua</name>
    <name type="common">Beet armyworm</name>
    <name type="synonym">Noctua fulgens</name>
    <dbReference type="NCBI Taxonomy" id="7107"/>
    <lineage>
        <taxon>Eukaryota</taxon>
        <taxon>Metazoa</taxon>
        <taxon>Ecdysozoa</taxon>
        <taxon>Arthropoda</taxon>
        <taxon>Hexapoda</taxon>
        <taxon>Insecta</taxon>
        <taxon>Pterygota</taxon>
        <taxon>Neoptera</taxon>
        <taxon>Endopterygota</taxon>
        <taxon>Lepidoptera</taxon>
        <taxon>Glossata</taxon>
        <taxon>Ditrysia</taxon>
        <taxon>Noctuoidea</taxon>
        <taxon>Noctuidae</taxon>
        <taxon>Amphipyrinae</taxon>
        <taxon>Spodoptera</taxon>
    </lineage>
</organism>
<evidence type="ECO:0000259" key="2">
    <source>
        <dbReference type="PROSITE" id="PS51465"/>
    </source>
</evidence>
<feature type="region of interest" description="Disordered" evidence="1">
    <location>
        <begin position="90"/>
        <end position="120"/>
    </location>
</feature>
<evidence type="ECO:0000256" key="1">
    <source>
        <dbReference type="SAM" id="MobiDB-lite"/>
    </source>
</evidence>
<proteinExistence type="predicted"/>
<reference evidence="3" key="1">
    <citation type="submission" date="2020-08" db="EMBL/GenBank/DDBJ databases">
        <title>Spodoptera exigua strain:BAW_Kor-Di-RS1 Genome sequencing and assembly.</title>
        <authorList>
            <person name="Kim J."/>
            <person name="Nam H.Y."/>
            <person name="Kwon M."/>
            <person name="Choi J.H."/>
            <person name="Cho S.R."/>
            <person name="Kim G.-H."/>
        </authorList>
    </citation>
    <scope>NUCLEOTIDE SEQUENCE</scope>
    <source>
        <strain evidence="3">BAW_Kor-Di-RS1</strain>
        <tissue evidence="3">Whole-body</tissue>
    </source>
</reference>
<dbReference type="Proteomes" id="UP000648187">
    <property type="component" value="Unassembled WGS sequence"/>
</dbReference>
<sequence length="145" mass="16255">MMLLIISTLGENCDDILCANVFDEVCGMAELNDGTQIIKAYKNICFMKKKECELGSLMDVTIQQLYSCYTNPRVLLFMQKIAIMNSLNLLGSDLPPPPDTPRYSGQSGRRINSEQAEDMDDETLLKKHLEEVMILSLGYEPAQAP</sequence>
<protein>
    <recommendedName>
        <fullName evidence="2">Kazal-like domain-containing protein</fullName>
    </recommendedName>
</protein>
<dbReference type="InterPro" id="IPR002350">
    <property type="entry name" value="Kazal_dom"/>
</dbReference>
<accession>A0A835GK77</accession>
<gene>
    <name evidence="3" type="ORF">HW555_004201</name>
</gene>
<evidence type="ECO:0000313" key="3">
    <source>
        <dbReference type="EMBL" id="KAF9419274.1"/>
    </source>
</evidence>
<dbReference type="PROSITE" id="PS51465">
    <property type="entry name" value="KAZAL_2"/>
    <property type="match status" value="1"/>
</dbReference>